<keyword evidence="13" id="KW-1185">Reference proteome</keyword>
<dbReference type="NCBIfam" id="TIGR01068">
    <property type="entry name" value="thioredoxin"/>
    <property type="match status" value="1"/>
</dbReference>
<protein>
    <recommendedName>
        <fullName evidence="2 7">Thioredoxin</fullName>
    </recommendedName>
</protein>
<evidence type="ECO:0000313" key="13">
    <source>
        <dbReference type="Proteomes" id="UP000681162"/>
    </source>
</evidence>
<comment type="caution">
    <text evidence="12">The sequence shown here is derived from an EMBL/GenBank/DDBJ whole genome shotgun (WGS) entry which is preliminary data.</text>
</comment>
<keyword evidence="4" id="KW-0249">Electron transport</keyword>
<keyword evidence="3" id="KW-0813">Transport</keyword>
<dbReference type="PANTHER" id="PTHR45663:SF11">
    <property type="entry name" value="GEO12009P1"/>
    <property type="match status" value="1"/>
</dbReference>
<dbReference type="InterPro" id="IPR005746">
    <property type="entry name" value="Thioredoxin"/>
</dbReference>
<dbReference type="CDD" id="cd02947">
    <property type="entry name" value="TRX_family"/>
    <property type="match status" value="1"/>
</dbReference>
<proteinExistence type="inferred from homology"/>
<dbReference type="EMBL" id="BORR01000001">
    <property type="protein sequence ID" value="GIO35470.1"/>
    <property type="molecule type" value="Genomic_DNA"/>
</dbReference>
<dbReference type="Proteomes" id="UP000681162">
    <property type="component" value="Unassembled WGS sequence"/>
</dbReference>
<feature type="active site" description="Nucleophile" evidence="9">
    <location>
        <position position="31"/>
    </location>
</feature>
<dbReference type="GO" id="GO:0015035">
    <property type="term" value="F:protein-disulfide reductase activity"/>
    <property type="evidence" value="ECO:0007669"/>
    <property type="project" value="UniProtKB-UniRule"/>
</dbReference>
<evidence type="ECO:0000256" key="10">
    <source>
        <dbReference type="PIRSR" id="PIRSR000077-4"/>
    </source>
</evidence>
<evidence type="ECO:0000256" key="1">
    <source>
        <dbReference type="ARBA" id="ARBA00008987"/>
    </source>
</evidence>
<accession>A0A920CDE4</accession>
<sequence length="108" mass="12052">MSSLRKVDPTAFDTAVREKEMVLVDFGAEWCPPCKALAPILEELQTEEGERLSILKVDCDESPELAGRFGVMSMPTVILFQNGEPVDKLVGLRPKDAYRAAYGRYMVN</sequence>
<evidence type="ECO:0000256" key="6">
    <source>
        <dbReference type="ARBA" id="ARBA00023284"/>
    </source>
</evidence>
<dbReference type="InterPro" id="IPR013766">
    <property type="entry name" value="Thioredoxin_domain"/>
</dbReference>
<feature type="disulfide bond" description="Redox-active" evidence="10">
    <location>
        <begin position="31"/>
        <end position="34"/>
    </location>
</feature>
<dbReference type="SUPFAM" id="SSF52833">
    <property type="entry name" value="Thioredoxin-like"/>
    <property type="match status" value="1"/>
</dbReference>
<gene>
    <name evidence="12" type="ORF">J41TS12_03310</name>
</gene>
<dbReference type="PANTHER" id="PTHR45663">
    <property type="entry name" value="GEO12009P1"/>
    <property type="match status" value="1"/>
</dbReference>
<evidence type="ECO:0000256" key="3">
    <source>
        <dbReference type="ARBA" id="ARBA00022448"/>
    </source>
</evidence>
<feature type="site" description="Deprotonates C-terminal active site Cys" evidence="9">
    <location>
        <position position="25"/>
    </location>
</feature>
<evidence type="ECO:0000256" key="9">
    <source>
        <dbReference type="PIRSR" id="PIRSR000077-1"/>
    </source>
</evidence>
<evidence type="ECO:0000256" key="2">
    <source>
        <dbReference type="ARBA" id="ARBA00020570"/>
    </source>
</evidence>
<dbReference type="GO" id="GO:0005829">
    <property type="term" value="C:cytosol"/>
    <property type="evidence" value="ECO:0007669"/>
    <property type="project" value="TreeGrafter"/>
</dbReference>
<evidence type="ECO:0000256" key="5">
    <source>
        <dbReference type="ARBA" id="ARBA00023157"/>
    </source>
</evidence>
<feature type="domain" description="Thioredoxin" evidence="11">
    <location>
        <begin position="1"/>
        <end position="107"/>
    </location>
</feature>
<dbReference type="FunFam" id="3.40.30.10:FF:000001">
    <property type="entry name" value="Thioredoxin"/>
    <property type="match status" value="1"/>
</dbReference>
<keyword evidence="6 10" id="KW-0676">Redox-active center</keyword>
<organism evidence="12 13">
    <name type="scientific">Paenibacillus antibioticophila</name>
    <dbReference type="NCBI Taxonomy" id="1274374"/>
    <lineage>
        <taxon>Bacteria</taxon>
        <taxon>Bacillati</taxon>
        <taxon>Bacillota</taxon>
        <taxon>Bacilli</taxon>
        <taxon>Bacillales</taxon>
        <taxon>Paenibacillaceae</taxon>
        <taxon>Paenibacillus</taxon>
    </lineage>
</organism>
<name>A0A920CDE4_9BACL</name>
<dbReference type="AlphaFoldDB" id="A0A920CDE4"/>
<comment type="similarity">
    <text evidence="1 8">Belongs to the thioredoxin family.</text>
</comment>
<keyword evidence="5 10" id="KW-1015">Disulfide bond</keyword>
<dbReference type="GO" id="GO:0045454">
    <property type="term" value="P:cell redox homeostasis"/>
    <property type="evidence" value="ECO:0007669"/>
    <property type="project" value="TreeGrafter"/>
</dbReference>
<reference evidence="12 13" key="1">
    <citation type="submission" date="2021-03" db="EMBL/GenBank/DDBJ databases">
        <title>Antimicrobial resistance genes in bacteria isolated from Japanese honey, and their potential for conferring macrolide and lincosamide resistance in the American foulbrood pathogen Paenibacillus larvae.</title>
        <authorList>
            <person name="Okamoto M."/>
            <person name="Kumagai M."/>
            <person name="Kanamori H."/>
            <person name="Takamatsu D."/>
        </authorList>
    </citation>
    <scope>NUCLEOTIDE SEQUENCE [LARGE SCALE GENOMIC DNA]</scope>
    <source>
        <strain evidence="12 13">J41TS12</strain>
    </source>
</reference>
<dbReference type="RefSeq" id="WP_212937887.1">
    <property type="nucleotide sequence ID" value="NZ_BORR01000001.1"/>
</dbReference>
<feature type="site" description="Contributes to redox potential value" evidence="9">
    <location>
        <position position="33"/>
    </location>
</feature>
<evidence type="ECO:0000259" key="11">
    <source>
        <dbReference type="PROSITE" id="PS51352"/>
    </source>
</evidence>
<evidence type="ECO:0000256" key="7">
    <source>
        <dbReference type="NCBIfam" id="TIGR01068"/>
    </source>
</evidence>
<feature type="active site" description="Nucleophile" evidence="9">
    <location>
        <position position="34"/>
    </location>
</feature>
<dbReference type="PROSITE" id="PS51352">
    <property type="entry name" value="THIOREDOXIN_2"/>
    <property type="match status" value="1"/>
</dbReference>
<dbReference type="Gene3D" id="3.40.30.10">
    <property type="entry name" value="Glutaredoxin"/>
    <property type="match status" value="1"/>
</dbReference>
<evidence type="ECO:0000256" key="8">
    <source>
        <dbReference type="PIRNR" id="PIRNR000077"/>
    </source>
</evidence>
<dbReference type="PIRSF" id="PIRSF000077">
    <property type="entry name" value="Thioredoxin"/>
    <property type="match status" value="1"/>
</dbReference>
<dbReference type="PRINTS" id="PR00421">
    <property type="entry name" value="THIOREDOXIN"/>
</dbReference>
<dbReference type="InterPro" id="IPR036249">
    <property type="entry name" value="Thioredoxin-like_sf"/>
</dbReference>
<evidence type="ECO:0000313" key="12">
    <source>
        <dbReference type="EMBL" id="GIO35470.1"/>
    </source>
</evidence>
<evidence type="ECO:0000256" key="4">
    <source>
        <dbReference type="ARBA" id="ARBA00022982"/>
    </source>
</evidence>
<feature type="site" description="Contributes to redox potential value" evidence="9">
    <location>
        <position position="32"/>
    </location>
</feature>
<dbReference type="Pfam" id="PF00085">
    <property type="entry name" value="Thioredoxin"/>
    <property type="match status" value="1"/>
</dbReference>